<dbReference type="Pfam" id="PF11913">
    <property type="entry name" value="DUF3431"/>
    <property type="match status" value="1"/>
</dbReference>
<organism evidence="1 2">
    <name type="scientific">Aureobasidium melanogenum</name>
    <name type="common">Aureobasidium pullulans var. melanogenum</name>
    <dbReference type="NCBI Taxonomy" id="46634"/>
    <lineage>
        <taxon>Eukaryota</taxon>
        <taxon>Fungi</taxon>
        <taxon>Dikarya</taxon>
        <taxon>Ascomycota</taxon>
        <taxon>Pezizomycotina</taxon>
        <taxon>Dothideomycetes</taxon>
        <taxon>Dothideomycetidae</taxon>
        <taxon>Dothideales</taxon>
        <taxon>Saccotheciaceae</taxon>
        <taxon>Aureobasidium</taxon>
    </lineage>
</organism>
<accession>A0A9P8ELJ0</accession>
<dbReference type="OrthoDB" id="426718at2759"/>
<protein>
    <submittedName>
        <fullName evidence="1">Uncharacterized protein</fullName>
    </submittedName>
</protein>
<dbReference type="PANTHER" id="PTHR37490">
    <property type="entry name" value="EXPRESSED PROTEIN"/>
    <property type="match status" value="1"/>
</dbReference>
<feature type="non-terminal residue" evidence="1">
    <location>
        <position position="322"/>
    </location>
</feature>
<proteinExistence type="predicted"/>
<sequence>MVSLQQLESSSSKIRLIIATFLCLFFLLALIEAWKRDIVSVRLQPGLLSIGHTDTDYGSFAFEDEPSPDALMFPRPAIIAGAVTAESLTWMQNMTEFYDTFPFVVTDSKAPSHLRVPANKGREAMVYLTYLIHNYDHLPAYAIFTHGHRQAWHQERDIMDMIHDLKVDALEQAGYVSLRISWSPSCPAELRPKHHDAVVWGNGDHVRETEDAIGEAWSVLFPDEELPDTIASQCCAQFAVTRKAMQRRTKEDYIRMRQWLLETPLDDAVSGRVFEKLWAYIMLGEATHCPNPQTAACEYFGYCETRVWPTPPPAVGTLPTTT</sequence>
<reference evidence="1" key="1">
    <citation type="journal article" date="2021" name="J Fungi (Basel)">
        <title>Virulence traits and population genomics of the black yeast Aureobasidium melanogenum.</title>
        <authorList>
            <person name="Cernosa A."/>
            <person name="Sun X."/>
            <person name="Gostincar C."/>
            <person name="Fang C."/>
            <person name="Gunde-Cimerman N."/>
            <person name="Song Z."/>
        </authorList>
    </citation>
    <scope>NUCLEOTIDE SEQUENCE</scope>
    <source>
        <strain evidence="1">EXF-9911</strain>
    </source>
</reference>
<evidence type="ECO:0000313" key="1">
    <source>
        <dbReference type="EMBL" id="KAG9691965.1"/>
    </source>
</evidence>
<dbReference type="EMBL" id="JAHFXF010000248">
    <property type="protein sequence ID" value="KAG9691965.1"/>
    <property type="molecule type" value="Genomic_DNA"/>
</dbReference>
<gene>
    <name evidence="1" type="ORF">KCU76_g7081</name>
</gene>
<dbReference type="Proteomes" id="UP000779574">
    <property type="component" value="Unassembled WGS sequence"/>
</dbReference>
<comment type="caution">
    <text evidence="1">The sequence shown here is derived from an EMBL/GenBank/DDBJ whole genome shotgun (WGS) entry which is preliminary data.</text>
</comment>
<reference evidence="1" key="2">
    <citation type="submission" date="2021-08" db="EMBL/GenBank/DDBJ databases">
        <authorList>
            <person name="Gostincar C."/>
            <person name="Sun X."/>
            <person name="Song Z."/>
            <person name="Gunde-Cimerman N."/>
        </authorList>
    </citation>
    <scope>NUCLEOTIDE SEQUENCE</scope>
    <source>
        <strain evidence="1">EXF-9911</strain>
    </source>
</reference>
<dbReference type="PANTHER" id="PTHR37490:SF3">
    <property type="entry name" value="DUF3431 DOMAIN CONTAINING PROTEIN"/>
    <property type="match status" value="1"/>
</dbReference>
<name>A0A9P8ELJ0_AURME</name>
<dbReference type="AlphaFoldDB" id="A0A9P8ELJ0"/>
<dbReference type="InterPro" id="IPR021838">
    <property type="entry name" value="DUF3431"/>
</dbReference>
<evidence type="ECO:0000313" key="2">
    <source>
        <dbReference type="Proteomes" id="UP000779574"/>
    </source>
</evidence>